<feature type="signal peptide" evidence="1">
    <location>
        <begin position="1"/>
        <end position="27"/>
    </location>
</feature>
<organism evidence="2">
    <name type="scientific">Arundo donax</name>
    <name type="common">Giant reed</name>
    <name type="synonym">Donax arundinaceus</name>
    <dbReference type="NCBI Taxonomy" id="35708"/>
    <lineage>
        <taxon>Eukaryota</taxon>
        <taxon>Viridiplantae</taxon>
        <taxon>Streptophyta</taxon>
        <taxon>Embryophyta</taxon>
        <taxon>Tracheophyta</taxon>
        <taxon>Spermatophyta</taxon>
        <taxon>Magnoliopsida</taxon>
        <taxon>Liliopsida</taxon>
        <taxon>Poales</taxon>
        <taxon>Poaceae</taxon>
        <taxon>PACMAD clade</taxon>
        <taxon>Arundinoideae</taxon>
        <taxon>Arundineae</taxon>
        <taxon>Arundo</taxon>
    </lineage>
</organism>
<dbReference type="EMBL" id="GBRH01219303">
    <property type="protein sequence ID" value="JAD78592.1"/>
    <property type="molecule type" value="Transcribed_RNA"/>
</dbReference>
<feature type="chain" id="PRO_5002046267" description="Secreted protein" evidence="1">
    <location>
        <begin position="28"/>
        <end position="74"/>
    </location>
</feature>
<reference evidence="2" key="1">
    <citation type="submission" date="2014-09" db="EMBL/GenBank/DDBJ databases">
        <authorList>
            <person name="Magalhaes I.L.F."/>
            <person name="Oliveira U."/>
            <person name="Santos F.R."/>
            <person name="Vidigal T.H.D.A."/>
            <person name="Brescovit A.D."/>
            <person name="Santos A.J."/>
        </authorList>
    </citation>
    <scope>NUCLEOTIDE SEQUENCE</scope>
    <source>
        <tissue evidence="2">Shoot tissue taken approximately 20 cm above the soil surface</tissue>
    </source>
</reference>
<evidence type="ECO:0000313" key="2">
    <source>
        <dbReference type="EMBL" id="JAD78592.1"/>
    </source>
</evidence>
<sequence>MLTSKLLSIHVIHTVVLLCQHISPQRCTKVDPFHDIRIPIMRCLISSILKQNRTNCIVYNRENTKVQSRRYYIL</sequence>
<protein>
    <recommendedName>
        <fullName evidence="3">Secreted protein</fullName>
    </recommendedName>
</protein>
<keyword evidence="1" id="KW-0732">Signal</keyword>
<proteinExistence type="predicted"/>
<name>A0A0A9D4G0_ARUDO</name>
<accession>A0A0A9D4G0</accession>
<evidence type="ECO:0008006" key="3">
    <source>
        <dbReference type="Google" id="ProtNLM"/>
    </source>
</evidence>
<dbReference type="AlphaFoldDB" id="A0A0A9D4G0"/>
<reference evidence="2" key="2">
    <citation type="journal article" date="2015" name="Data Brief">
        <title>Shoot transcriptome of the giant reed, Arundo donax.</title>
        <authorList>
            <person name="Barrero R.A."/>
            <person name="Guerrero F.D."/>
            <person name="Moolhuijzen P."/>
            <person name="Goolsby J.A."/>
            <person name="Tidwell J."/>
            <person name="Bellgard S.E."/>
            <person name="Bellgard M.I."/>
        </authorList>
    </citation>
    <scope>NUCLEOTIDE SEQUENCE</scope>
    <source>
        <tissue evidence="2">Shoot tissue taken approximately 20 cm above the soil surface</tissue>
    </source>
</reference>
<evidence type="ECO:0000256" key="1">
    <source>
        <dbReference type="SAM" id="SignalP"/>
    </source>
</evidence>